<dbReference type="Gene3D" id="1.10.10.60">
    <property type="entry name" value="Homeodomain-like"/>
    <property type="match status" value="1"/>
</dbReference>
<sequence>MPAKSLEEFYRALTVARPGDAPPALMQREVGDFTVVNMADMMPGYASRPPMKFDRRSFYKISLIRGRSRVEYADQSVEVDGNALWFASHRVPYRWLPHDLNQTGYFCVFTDAFLLPAKGGAPLDELPVFQPGACPLWPLTDAEYAGIEPVFEKMEQEMASGFAYKYDLLRAYLWELILLGQKLQPAATPPAAHSAAARLTAQFTDLLERQFPLATSHQQLRLRTAKDFADALAVHVNHLNRVLRETTGHTTTALISARIGQEARLLLKHTGWTVSEIADCLGFADVAHFCHFFKRQTGLTPGAFRD</sequence>
<dbReference type="SMART" id="SM00342">
    <property type="entry name" value="HTH_ARAC"/>
    <property type="match status" value="1"/>
</dbReference>
<evidence type="ECO:0000256" key="2">
    <source>
        <dbReference type="ARBA" id="ARBA00023125"/>
    </source>
</evidence>
<dbReference type="EMBL" id="RXOF01000013">
    <property type="protein sequence ID" value="RTQ47123.1"/>
    <property type="molecule type" value="Genomic_DNA"/>
</dbReference>
<gene>
    <name evidence="5" type="ORF">EJV47_19695</name>
</gene>
<dbReference type="PANTHER" id="PTHR43280">
    <property type="entry name" value="ARAC-FAMILY TRANSCRIPTIONAL REGULATOR"/>
    <property type="match status" value="1"/>
</dbReference>
<dbReference type="SUPFAM" id="SSF46689">
    <property type="entry name" value="Homeodomain-like"/>
    <property type="match status" value="1"/>
</dbReference>
<feature type="domain" description="HTH araC/xylS-type" evidence="4">
    <location>
        <begin position="208"/>
        <end position="306"/>
    </location>
</feature>
<accession>A0A431TY82</accession>
<keyword evidence="3" id="KW-0804">Transcription</keyword>
<protein>
    <submittedName>
        <fullName evidence="5">AraC family transcriptional regulator</fullName>
    </submittedName>
</protein>
<organism evidence="5 6">
    <name type="scientific">Hymenobacter gummosus</name>
    <dbReference type="NCBI Taxonomy" id="1776032"/>
    <lineage>
        <taxon>Bacteria</taxon>
        <taxon>Pseudomonadati</taxon>
        <taxon>Bacteroidota</taxon>
        <taxon>Cytophagia</taxon>
        <taxon>Cytophagales</taxon>
        <taxon>Hymenobacteraceae</taxon>
        <taxon>Hymenobacter</taxon>
    </lineage>
</organism>
<dbReference type="RefSeq" id="WP_126694922.1">
    <property type="nucleotide sequence ID" value="NZ_RXOF01000013.1"/>
</dbReference>
<dbReference type="Proteomes" id="UP000282184">
    <property type="component" value="Unassembled WGS sequence"/>
</dbReference>
<dbReference type="PRINTS" id="PR00032">
    <property type="entry name" value="HTHARAC"/>
</dbReference>
<evidence type="ECO:0000256" key="3">
    <source>
        <dbReference type="ARBA" id="ARBA00023163"/>
    </source>
</evidence>
<dbReference type="AlphaFoldDB" id="A0A431TY82"/>
<reference evidence="5 6" key="1">
    <citation type="submission" date="2018-12" db="EMBL/GenBank/DDBJ databases">
        <title>Hymenobacter gummosus sp. nov., isolated from a spring.</title>
        <authorList>
            <person name="Nie L."/>
        </authorList>
    </citation>
    <scope>NUCLEOTIDE SEQUENCE [LARGE SCALE GENOMIC DNA]</scope>
    <source>
        <strain evidence="5 6">KCTC 52166</strain>
    </source>
</reference>
<evidence type="ECO:0000259" key="4">
    <source>
        <dbReference type="PROSITE" id="PS01124"/>
    </source>
</evidence>
<keyword evidence="1" id="KW-0805">Transcription regulation</keyword>
<dbReference type="PROSITE" id="PS01124">
    <property type="entry name" value="HTH_ARAC_FAMILY_2"/>
    <property type="match status" value="1"/>
</dbReference>
<dbReference type="InterPro" id="IPR020449">
    <property type="entry name" value="Tscrpt_reg_AraC-type_HTH"/>
</dbReference>
<dbReference type="GO" id="GO:0043565">
    <property type="term" value="F:sequence-specific DNA binding"/>
    <property type="evidence" value="ECO:0007669"/>
    <property type="project" value="InterPro"/>
</dbReference>
<dbReference type="OrthoDB" id="629200at2"/>
<comment type="caution">
    <text evidence="5">The sequence shown here is derived from an EMBL/GenBank/DDBJ whole genome shotgun (WGS) entry which is preliminary data.</text>
</comment>
<keyword evidence="2" id="KW-0238">DNA-binding</keyword>
<dbReference type="PANTHER" id="PTHR43280:SF32">
    <property type="entry name" value="TRANSCRIPTIONAL REGULATORY PROTEIN"/>
    <property type="match status" value="1"/>
</dbReference>
<dbReference type="Pfam" id="PF12833">
    <property type="entry name" value="HTH_18"/>
    <property type="match status" value="1"/>
</dbReference>
<dbReference type="InterPro" id="IPR009057">
    <property type="entry name" value="Homeodomain-like_sf"/>
</dbReference>
<name>A0A431TY82_9BACT</name>
<evidence type="ECO:0000313" key="6">
    <source>
        <dbReference type="Proteomes" id="UP000282184"/>
    </source>
</evidence>
<dbReference type="InterPro" id="IPR018060">
    <property type="entry name" value="HTH_AraC"/>
</dbReference>
<evidence type="ECO:0000256" key="1">
    <source>
        <dbReference type="ARBA" id="ARBA00023015"/>
    </source>
</evidence>
<evidence type="ECO:0000313" key="5">
    <source>
        <dbReference type="EMBL" id="RTQ47123.1"/>
    </source>
</evidence>
<dbReference type="GO" id="GO:0003700">
    <property type="term" value="F:DNA-binding transcription factor activity"/>
    <property type="evidence" value="ECO:0007669"/>
    <property type="project" value="InterPro"/>
</dbReference>
<keyword evidence="6" id="KW-1185">Reference proteome</keyword>
<proteinExistence type="predicted"/>